<accession>A0AAV9DMT4</accession>
<keyword evidence="2" id="KW-1185">Reference proteome</keyword>
<dbReference type="AlphaFoldDB" id="A0AAV9DMT4"/>
<comment type="caution">
    <text evidence="1">The sequence shown here is derived from an EMBL/GenBank/DDBJ whole genome shotgun (WGS) entry which is preliminary data.</text>
</comment>
<evidence type="ECO:0000313" key="2">
    <source>
        <dbReference type="Proteomes" id="UP001180020"/>
    </source>
</evidence>
<dbReference type="EMBL" id="JAUJYO010000012">
    <property type="protein sequence ID" value="KAK1302279.1"/>
    <property type="molecule type" value="Genomic_DNA"/>
</dbReference>
<dbReference type="Proteomes" id="UP001180020">
    <property type="component" value="Unassembled WGS sequence"/>
</dbReference>
<gene>
    <name evidence="1" type="ORF">QJS10_CPB12g00729</name>
</gene>
<protein>
    <submittedName>
        <fullName evidence="1">Uncharacterized protein</fullName>
    </submittedName>
</protein>
<name>A0AAV9DMT4_ACOCL</name>
<evidence type="ECO:0000313" key="1">
    <source>
        <dbReference type="EMBL" id="KAK1302279.1"/>
    </source>
</evidence>
<reference evidence="1" key="1">
    <citation type="journal article" date="2023" name="Nat. Commun.">
        <title>Diploid and tetraploid genomes of Acorus and the evolution of monocots.</title>
        <authorList>
            <person name="Ma L."/>
            <person name="Liu K.W."/>
            <person name="Li Z."/>
            <person name="Hsiao Y.Y."/>
            <person name="Qi Y."/>
            <person name="Fu T."/>
            <person name="Tang G.D."/>
            <person name="Zhang D."/>
            <person name="Sun W.H."/>
            <person name="Liu D.K."/>
            <person name="Li Y."/>
            <person name="Chen G.Z."/>
            <person name="Liu X.D."/>
            <person name="Liao X.Y."/>
            <person name="Jiang Y.T."/>
            <person name="Yu X."/>
            <person name="Hao Y."/>
            <person name="Huang J."/>
            <person name="Zhao X.W."/>
            <person name="Ke S."/>
            <person name="Chen Y.Y."/>
            <person name="Wu W.L."/>
            <person name="Hsu J.L."/>
            <person name="Lin Y.F."/>
            <person name="Huang M.D."/>
            <person name="Li C.Y."/>
            <person name="Huang L."/>
            <person name="Wang Z.W."/>
            <person name="Zhao X."/>
            <person name="Zhong W.Y."/>
            <person name="Peng D.H."/>
            <person name="Ahmad S."/>
            <person name="Lan S."/>
            <person name="Zhang J.S."/>
            <person name="Tsai W.C."/>
            <person name="Van de Peer Y."/>
            <person name="Liu Z.J."/>
        </authorList>
    </citation>
    <scope>NUCLEOTIDE SEQUENCE</scope>
    <source>
        <strain evidence="1">CP</strain>
    </source>
</reference>
<proteinExistence type="predicted"/>
<organism evidence="1 2">
    <name type="scientific">Acorus calamus</name>
    <name type="common">Sweet flag</name>
    <dbReference type="NCBI Taxonomy" id="4465"/>
    <lineage>
        <taxon>Eukaryota</taxon>
        <taxon>Viridiplantae</taxon>
        <taxon>Streptophyta</taxon>
        <taxon>Embryophyta</taxon>
        <taxon>Tracheophyta</taxon>
        <taxon>Spermatophyta</taxon>
        <taxon>Magnoliopsida</taxon>
        <taxon>Liliopsida</taxon>
        <taxon>Acoraceae</taxon>
        <taxon>Acorus</taxon>
    </lineage>
</organism>
<reference evidence="1" key="2">
    <citation type="submission" date="2023-06" db="EMBL/GenBank/DDBJ databases">
        <authorList>
            <person name="Ma L."/>
            <person name="Liu K.-W."/>
            <person name="Li Z."/>
            <person name="Hsiao Y.-Y."/>
            <person name="Qi Y."/>
            <person name="Fu T."/>
            <person name="Tang G."/>
            <person name="Zhang D."/>
            <person name="Sun W.-H."/>
            <person name="Liu D.-K."/>
            <person name="Li Y."/>
            <person name="Chen G.-Z."/>
            <person name="Liu X.-D."/>
            <person name="Liao X.-Y."/>
            <person name="Jiang Y.-T."/>
            <person name="Yu X."/>
            <person name="Hao Y."/>
            <person name="Huang J."/>
            <person name="Zhao X.-W."/>
            <person name="Ke S."/>
            <person name="Chen Y.-Y."/>
            <person name="Wu W.-L."/>
            <person name="Hsu J.-L."/>
            <person name="Lin Y.-F."/>
            <person name="Huang M.-D."/>
            <person name="Li C.-Y."/>
            <person name="Huang L."/>
            <person name="Wang Z.-W."/>
            <person name="Zhao X."/>
            <person name="Zhong W.-Y."/>
            <person name="Peng D.-H."/>
            <person name="Ahmad S."/>
            <person name="Lan S."/>
            <person name="Zhang J.-S."/>
            <person name="Tsai W.-C."/>
            <person name="Van De Peer Y."/>
            <person name="Liu Z.-J."/>
        </authorList>
    </citation>
    <scope>NUCLEOTIDE SEQUENCE</scope>
    <source>
        <strain evidence="1">CP</strain>
        <tissue evidence="1">Leaves</tissue>
    </source>
</reference>
<sequence length="94" mass="11038">MVWYDDVHQRFLEYAEIAVVSKEKYKQVFKVIENGLKELGINAQDSNVEQENPTNHIQDPKQVRHVGRPLCKRKVSIREKISKKYKKKDQVKGG</sequence>